<dbReference type="GO" id="GO:0004519">
    <property type="term" value="F:endonuclease activity"/>
    <property type="evidence" value="ECO:0007669"/>
    <property type="project" value="UniProtKB-KW"/>
</dbReference>
<keyword evidence="2" id="KW-0255">Endonuclease</keyword>
<sequence length="986" mass="110168">MNSEPALRIELHTAVLADMAGSRPKRLARAMAYQAEDLPDAAAPFADETDFRETLLNAQPGDPIVDMWRKQLTQWDFTDAPAWSSEPARTDGRRADIYRLLEIDTSTAKLLEALVPVSKAELPVVISEEFVPWYDSVGQRGRPWYWPAYRQLLRTKGWSDEAIEDLNVATDNVVERLADPASAMAYQSKGLVVGYVQSGKTANFTGVIAKAVDAGYRLIIVLGGTLNLLRAQTQRRLDMELVGRENILRGASEFDSDYADDPDWARGRFVEFGGLPSALGAFDIVRMTTRDNDYKSLLQGIVALEFEKQEPALPLYDERNLYRSSARLMVVKKNKTVLSKLVKDLNKIKTPLSEIPVLIIDDESDEASVNTSRPKPDAERTAINQKISELLTMLPRAQYVGYTATPYANVFIDPSDTADIFPKDFIISLPRPAGYMGASDFHDLDSDIPEEERTVANSNELAHVRDVVVSDDDDVACLEQAMDMFVLTAAMKLFRAEADGLGEEKFKHHTMLIHEANWVHSHRELLARVTKLWWNAGYLGEAGHRRLRALFDTDLAPVSAARAGRYSVLQSYDELMPYIGPAVMEIGQDNKPIIVVNGDKDIETGEADFDKRRIWKILIGGQKLSRGFTVEGLTISYFRRRAANVSALMQMGRWFGFREGYRDLVRLYIGREEQGSGSKGIDLYRAFEAVCMDEDAFRAELVQYAAPVDGSPQLTPAKVPPLVSQHLPLLRPTSPNKMYNAQLIEIRSPGRWREPFAYPTSSADLRHNTALWEPVFERLSASTTDFAYHFADQGRVHRLSALIGLLNADEFLAIVESNRWRAPAQFAPHLEYLRSISTGAARQVDDWVVLAPQRPQRDKELRVGSRLFTRWERVRRRDPLFGAISTNRHRSIAIRIAGGLPSCGDPATEALVRPRRGAVMVHPVVEPRHRSDITADMQIDPGKLVMAFGFVAPASATGRDGHVIRFTAVDSGDDSAIVEVGEGADG</sequence>
<evidence type="ECO:0000313" key="2">
    <source>
        <dbReference type="EMBL" id="TLF79645.1"/>
    </source>
</evidence>
<proteinExistence type="predicted"/>
<name>A0A5R8NVV1_9NOCA</name>
<feature type="domain" description="Putative endonuclease Z1" evidence="1">
    <location>
        <begin position="478"/>
        <end position="726"/>
    </location>
</feature>
<comment type="caution">
    <text evidence="2">The sequence shown here is derived from an EMBL/GenBank/DDBJ whole genome shotgun (WGS) entry which is preliminary data.</text>
</comment>
<dbReference type="InterPro" id="IPR018310">
    <property type="entry name" value="Put_endonuclease_Z1-dom"/>
</dbReference>
<dbReference type="EMBL" id="VBUT01000003">
    <property type="protein sequence ID" value="TLF79645.1"/>
    <property type="molecule type" value="Genomic_DNA"/>
</dbReference>
<evidence type="ECO:0000259" key="1">
    <source>
        <dbReference type="Pfam" id="PF10593"/>
    </source>
</evidence>
<accession>A0A5R8NVV1</accession>
<reference evidence="2 3" key="1">
    <citation type="submission" date="2019-05" db="EMBL/GenBank/DDBJ databases">
        <title>Genomes sequences of two Nocardia cyriacigeorgica environmental isolates, type strains Nocardia asteroides ATCC 19247 and Nocardia cyriacigeorgica DSM 44484.</title>
        <authorList>
            <person name="Vautrin F."/>
            <person name="Bergeron E."/>
            <person name="Dubost A."/>
            <person name="Abrouk D."/>
            <person name="Rodriguez Nava V."/>
            <person name="Pujic P."/>
        </authorList>
    </citation>
    <scope>NUCLEOTIDE SEQUENCE [LARGE SCALE GENOMIC DNA]</scope>
    <source>
        <strain evidence="2 3">EML 446</strain>
    </source>
</reference>
<evidence type="ECO:0000313" key="3">
    <source>
        <dbReference type="Proteomes" id="UP000306378"/>
    </source>
</evidence>
<keyword evidence="2" id="KW-0378">Hydrolase</keyword>
<protein>
    <submittedName>
        <fullName evidence="2">Endonuclease</fullName>
    </submittedName>
</protein>
<dbReference type="Proteomes" id="UP000306378">
    <property type="component" value="Unassembled WGS sequence"/>
</dbReference>
<dbReference type="AlphaFoldDB" id="A0A5R8NVV1"/>
<keyword evidence="2" id="KW-0540">Nuclease</keyword>
<organism evidence="2 3">
    <name type="scientific">Nocardia cyriacigeorgica</name>
    <dbReference type="NCBI Taxonomy" id="135487"/>
    <lineage>
        <taxon>Bacteria</taxon>
        <taxon>Bacillati</taxon>
        <taxon>Actinomycetota</taxon>
        <taxon>Actinomycetes</taxon>
        <taxon>Mycobacteriales</taxon>
        <taxon>Nocardiaceae</taxon>
        <taxon>Nocardia</taxon>
    </lineage>
</organism>
<dbReference type="Pfam" id="PF10593">
    <property type="entry name" value="Z1"/>
    <property type="match status" value="1"/>
</dbReference>
<gene>
    <name evidence="2" type="ORF">FEK34_07455</name>
</gene>